<feature type="transmembrane region" description="Helical" evidence="12">
    <location>
        <begin position="155"/>
        <end position="176"/>
    </location>
</feature>
<evidence type="ECO:0000256" key="12">
    <source>
        <dbReference type="SAM" id="Phobius"/>
    </source>
</evidence>
<dbReference type="GO" id="GO:0015574">
    <property type="term" value="F:trehalose transmembrane transporter activity"/>
    <property type="evidence" value="ECO:0007669"/>
    <property type="project" value="InterPro"/>
</dbReference>
<evidence type="ECO:0000256" key="6">
    <source>
        <dbReference type="ARBA" id="ARBA00022683"/>
    </source>
</evidence>
<feature type="transmembrane region" description="Helical" evidence="12">
    <location>
        <begin position="404"/>
        <end position="430"/>
    </location>
</feature>
<keyword evidence="2" id="KW-0813">Transport</keyword>
<dbReference type="InterPro" id="IPR011296">
    <property type="entry name" value="PTS_IIBC_treh"/>
</dbReference>
<reference evidence="16" key="1">
    <citation type="submission" date="2012-02" db="EMBL/GenBank/DDBJ databases">
        <title>The complete genome of Halobacteroides halobius DSM 5150.</title>
        <authorList>
            <person name="Lucas S."/>
            <person name="Copeland A."/>
            <person name="Lapidus A."/>
            <person name="Glavina del Rio T."/>
            <person name="Dalin E."/>
            <person name="Tice H."/>
            <person name="Bruce D."/>
            <person name="Goodwin L."/>
            <person name="Pitluck S."/>
            <person name="Peters L."/>
            <person name="Mikhailova N."/>
            <person name="Gu W."/>
            <person name="Kyrpides N."/>
            <person name="Mavromatis K."/>
            <person name="Ivanova N."/>
            <person name="Brettin T."/>
            <person name="Detter J.C."/>
            <person name="Han C."/>
            <person name="Larimer F."/>
            <person name="Land M."/>
            <person name="Hauser L."/>
            <person name="Markowitz V."/>
            <person name="Cheng J.-F."/>
            <person name="Hugenholtz P."/>
            <person name="Woyke T."/>
            <person name="Wu D."/>
            <person name="Tindall B."/>
            <person name="Pomrenke H."/>
            <person name="Brambilla E."/>
            <person name="Klenk H.-P."/>
            <person name="Eisen J.A."/>
        </authorList>
    </citation>
    <scope>NUCLEOTIDE SEQUENCE [LARGE SCALE GENOMIC DNA]</scope>
    <source>
        <strain evidence="16">ATCC 35273 / DSM 5150 / MD-1</strain>
    </source>
</reference>
<keyword evidence="7 12" id="KW-0812">Transmembrane</keyword>
<evidence type="ECO:0000259" key="13">
    <source>
        <dbReference type="PROSITE" id="PS51098"/>
    </source>
</evidence>
<dbReference type="NCBIfam" id="TIGR01992">
    <property type="entry name" value="PTS-IIBC-Tre"/>
    <property type="match status" value="1"/>
</dbReference>
<feature type="transmembrane region" description="Helical" evidence="12">
    <location>
        <begin position="113"/>
        <end position="135"/>
    </location>
</feature>
<evidence type="ECO:0000256" key="11">
    <source>
        <dbReference type="PROSITE-ProRule" id="PRU00421"/>
    </source>
</evidence>
<comment type="subcellular location">
    <subcellularLocation>
        <location evidence="1">Cell membrane</location>
        <topology evidence="1">Multi-pass membrane protein</topology>
    </subcellularLocation>
</comment>
<dbReference type="InterPro" id="IPR018113">
    <property type="entry name" value="PTrfase_EIIB_Cys"/>
</dbReference>
<dbReference type="FunFam" id="3.30.1360.60:FF:000001">
    <property type="entry name" value="PTS system glucose-specific IIBC component PtsG"/>
    <property type="match status" value="1"/>
</dbReference>
<proteinExistence type="predicted"/>
<dbReference type="InterPro" id="IPR001996">
    <property type="entry name" value="PTS_IIB_1"/>
</dbReference>
<keyword evidence="10 12" id="KW-0472">Membrane</keyword>
<feature type="transmembrane region" description="Helical" evidence="12">
    <location>
        <begin position="304"/>
        <end position="323"/>
    </location>
</feature>
<name>L0KCI6_HALHC</name>
<dbReference type="GO" id="GO:0016301">
    <property type="term" value="F:kinase activity"/>
    <property type="evidence" value="ECO:0007669"/>
    <property type="project" value="UniProtKB-KW"/>
</dbReference>
<dbReference type="HOGENOM" id="CLU_012312_2_0_9"/>
<evidence type="ECO:0000256" key="9">
    <source>
        <dbReference type="ARBA" id="ARBA00022989"/>
    </source>
</evidence>
<dbReference type="InterPro" id="IPR050558">
    <property type="entry name" value="PTS_Sugar-Specific_Components"/>
</dbReference>
<dbReference type="Pfam" id="PF00367">
    <property type="entry name" value="PTS_EIIB"/>
    <property type="match status" value="1"/>
</dbReference>
<dbReference type="KEGG" id="hhl:Halha_2218"/>
<evidence type="ECO:0000256" key="1">
    <source>
        <dbReference type="ARBA" id="ARBA00004651"/>
    </source>
</evidence>
<evidence type="ECO:0000259" key="14">
    <source>
        <dbReference type="PROSITE" id="PS51103"/>
    </source>
</evidence>
<evidence type="ECO:0000313" key="15">
    <source>
        <dbReference type="EMBL" id="AGB42094.1"/>
    </source>
</evidence>
<gene>
    <name evidence="15" type="ordered locus">Halha_2218</name>
</gene>
<evidence type="ECO:0000256" key="10">
    <source>
        <dbReference type="ARBA" id="ARBA00023136"/>
    </source>
</evidence>
<feature type="domain" description="PTS EIIB type-1" evidence="13">
    <location>
        <begin position="5"/>
        <end position="88"/>
    </location>
</feature>
<evidence type="ECO:0000256" key="2">
    <source>
        <dbReference type="ARBA" id="ARBA00022448"/>
    </source>
</evidence>
<dbReference type="eggNOG" id="COG1263">
    <property type="taxonomic scope" value="Bacteria"/>
</dbReference>
<evidence type="ECO:0000256" key="5">
    <source>
        <dbReference type="ARBA" id="ARBA00022679"/>
    </source>
</evidence>
<dbReference type="GO" id="GO:0005886">
    <property type="term" value="C:plasma membrane"/>
    <property type="evidence" value="ECO:0007669"/>
    <property type="project" value="UniProtKB-SubCell"/>
</dbReference>
<dbReference type="STRING" id="748449.Halha_2218"/>
<dbReference type="RefSeq" id="WP_015327808.1">
    <property type="nucleotide sequence ID" value="NC_019978.1"/>
</dbReference>
<dbReference type="CDD" id="cd00212">
    <property type="entry name" value="PTS_IIB_glc"/>
    <property type="match status" value="1"/>
</dbReference>
<dbReference type="Gene3D" id="3.30.1360.60">
    <property type="entry name" value="Glucose permease domain IIB"/>
    <property type="match status" value="1"/>
</dbReference>
<keyword evidence="5" id="KW-0808">Transferase</keyword>
<dbReference type="Proteomes" id="UP000010880">
    <property type="component" value="Chromosome"/>
</dbReference>
<dbReference type="OrthoDB" id="92465at2"/>
<evidence type="ECO:0000256" key="7">
    <source>
        <dbReference type="ARBA" id="ARBA00022692"/>
    </source>
</evidence>
<evidence type="ECO:0000256" key="4">
    <source>
        <dbReference type="ARBA" id="ARBA00022597"/>
    </source>
</evidence>
<evidence type="ECO:0000256" key="8">
    <source>
        <dbReference type="ARBA" id="ARBA00022777"/>
    </source>
</evidence>
<feature type="transmembrane region" description="Helical" evidence="12">
    <location>
        <begin position="442"/>
        <end position="465"/>
    </location>
</feature>
<accession>L0KCI6</accession>
<dbReference type="NCBIfam" id="TIGR00826">
    <property type="entry name" value="EIIB_glc"/>
    <property type="match status" value="1"/>
</dbReference>
<dbReference type="PANTHER" id="PTHR30175:SF4">
    <property type="entry name" value="PTS SYSTEM TREHALOSE-SPECIFIC EIIBC COMPONENT"/>
    <property type="match status" value="1"/>
</dbReference>
<dbReference type="InterPro" id="IPR036878">
    <property type="entry name" value="Glu_permease_IIB"/>
</dbReference>
<dbReference type="GO" id="GO:0008982">
    <property type="term" value="F:protein-N(PI)-phosphohistidine-sugar phosphotransferase activity"/>
    <property type="evidence" value="ECO:0007669"/>
    <property type="project" value="InterPro"/>
</dbReference>
<dbReference type="InterPro" id="IPR013013">
    <property type="entry name" value="PTS_EIIC_1"/>
</dbReference>
<dbReference type="AlphaFoldDB" id="L0KCI6"/>
<feature type="active site" description="Phosphocysteine intermediate; for EIIB activity" evidence="11">
    <location>
        <position position="27"/>
    </location>
</feature>
<dbReference type="PATRIC" id="fig|748449.3.peg.2135"/>
<keyword evidence="16" id="KW-1185">Reference proteome</keyword>
<dbReference type="GO" id="GO:0009401">
    <property type="term" value="P:phosphoenolpyruvate-dependent sugar phosphotransferase system"/>
    <property type="evidence" value="ECO:0007669"/>
    <property type="project" value="UniProtKB-KW"/>
</dbReference>
<feature type="domain" description="PTS EIIC type-1" evidence="14">
    <location>
        <begin position="108"/>
        <end position="470"/>
    </location>
</feature>
<keyword evidence="9 12" id="KW-1133">Transmembrane helix</keyword>
<dbReference type="PROSITE" id="PS01035">
    <property type="entry name" value="PTS_EIIB_TYPE_1_CYS"/>
    <property type="match status" value="1"/>
</dbReference>
<dbReference type="InterPro" id="IPR003352">
    <property type="entry name" value="PTS_EIIC"/>
</dbReference>
<dbReference type="PANTHER" id="PTHR30175">
    <property type="entry name" value="PHOSPHOTRANSFERASE SYSTEM TRANSPORT PROTEIN"/>
    <property type="match status" value="1"/>
</dbReference>
<evidence type="ECO:0000313" key="16">
    <source>
        <dbReference type="Proteomes" id="UP000010880"/>
    </source>
</evidence>
<dbReference type="EMBL" id="CP003359">
    <property type="protein sequence ID" value="AGB42094.1"/>
    <property type="molecule type" value="Genomic_DNA"/>
</dbReference>
<dbReference type="Pfam" id="PF02378">
    <property type="entry name" value="PTS_EIIC"/>
    <property type="match status" value="1"/>
</dbReference>
<organism evidence="15 16">
    <name type="scientific">Halobacteroides halobius (strain ATCC 35273 / DSM 5150 / MD-1)</name>
    <dbReference type="NCBI Taxonomy" id="748449"/>
    <lineage>
        <taxon>Bacteria</taxon>
        <taxon>Bacillati</taxon>
        <taxon>Bacillota</taxon>
        <taxon>Clostridia</taxon>
        <taxon>Halanaerobiales</taxon>
        <taxon>Halobacteroidaceae</taxon>
        <taxon>Halobacteroides</taxon>
    </lineage>
</organism>
<dbReference type="PROSITE" id="PS51098">
    <property type="entry name" value="PTS_EIIB_TYPE_1"/>
    <property type="match status" value="1"/>
</dbReference>
<feature type="transmembrane region" description="Helical" evidence="12">
    <location>
        <begin position="344"/>
        <end position="366"/>
    </location>
</feature>
<evidence type="ECO:0000256" key="3">
    <source>
        <dbReference type="ARBA" id="ARBA00022475"/>
    </source>
</evidence>
<dbReference type="SUPFAM" id="SSF55604">
    <property type="entry name" value="Glucose permease domain IIB"/>
    <property type="match status" value="1"/>
</dbReference>
<dbReference type="eggNOG" id="COG1264">
    <property type="taxonomic scope" value="Bacteria"/>
</dbReference>
<feature type="transmembrane region" description="Helical" evidence="12">
    <location>
        <begin position="262"/>
        <end position="284"/>
    </location>
</feature>
<protein>
    <submittedName>
        <fullName evidence="15">PTS system, trehalose-specific IIBC component</fullName>
    </submittedName>
</protein>
<sequence length="470" mass="50264">MANYKKNAEQIIKFIGGKENIENAAHCVTRLRLSLKDESKVDKEKVEDVELVKGAFSSSGIYQIVIGSGDVEKVYAEFTALTGLEEASVSEVKSSGAKNLNPLQRLVKTLSDIFMPIIPAIIVAGVLMGLNNLLGAKGLFVEGKTLLQVYPDLKGLWNLINMMANTSFVFLPALVGWSATKKFGGSPILGIVMGLMLVHPSLMNAWTYGEAALEGTVPHFNILGLFQIEKVGYQGQVLPVLAAAYILSIVEKWLRDWVPNAIQLLVVPITTILVTGFLSLGLIGPLTRTMGNVLTSGIVNAYQAVPWLGGLLYGALYAPMVATGMHHMFLGVDIQLIAQHGGTFLWPMLALSNIAQGSASLAIAWLSNDPDEESLASTSAISAYFGITEPALFGVTLRKKYPFFAGIIGSALAGLYVTTNGVLASSIGIGGLPGFISIIPKYIPAFLVGMAISLVIPFVLTVIYAKRFAK</sequence>
<keyword evidence="6" id="KW-0598">Phosphotransferase system</keyword>
<keyword evidence="8" id="KW-0418">Kinase</keyword>
<keyword evidence="3" id="KW-1003">Cell membrane</keyword>
<dbReference type="GO" id="GO:0090589">
    <property type="term" value="F:protein-phosphocysteine-trehalose phosphotransferase system transporter activity"/>
    <property type="evidence" value="ECO:0007669"/>
    <property type="project" value="TreeGrafter"/>
</dbReference>
<feature type="transmembrane region" description="Helical" evidence="12">
    <location>
        <begin position="188"/>
        <end position="208"/>
    </location>
</feature>
<dbReference type="NCBIfam" id="NF008236">
    <property type="entry name" value="PRK11007.1"/>
    <property type="match status" value="1"/>
</dbReference>
<keyword evidence="4" id="KW-0762">Sugar transport</keyword>
<dbReference type="PROSITE" id="PS51103">
    <property type="entry name" value="PTS_EIIC_TYPE_1"/>
    <property type="match status" value="1"/>
</dbReference>